<name>A0ABS8P3A6_9PSEU</name>
<keyword evidence="1" id="KW-0472">Membrane</keyword>
<evidence type="ECO:0000313" key="2">
    <source>
        <dbReference type="EMBL" id="MCD2192736.1"/>
    </source>
</evidence>
<keyword evidence="1" id="KW-1133">Transmembrane helix</keyword>
<keyword evidence="1" id="KW-0812">Transmembrane</keyword>
<feature type="transmembrane region" description="Helical" evidence="1">
    <location>
        <begin position="171"/>
        <end position="188"/>
    </location>
</feature>
<protein>
    <submittedName>
        <fullName evidence="2">DUF2127 domain-containing protein</fullName>
    </submittedName>
</protein>
<comment type="caution">
    <text evidence="2">The sequence shown here is derived from an EMBL/GenBank/DDBJ whole genome shotgun (WGS) entry which is preliminary data.</text>
</comment>
<reference evidence="2 3" key="1">
    <citation type="submission" date="2021-11" db="EMBL/GenBank/DDBJ databases">
        <title>Draft genome sequence of Actinomycetospora sp. SF1 isolated from the rhizosphere soil.</title>
        <authorList>
            <person name="Duangmal K."/>
            <person name="Chantavorakit T."/>
        </authorList>
    </citation>
    <scope>NUCLEOTIDE SEQUENCE [LARGE SCALE GENOMIC DNA]</scope>
    <source>
        <strain evidence="2 3">TBRC 5722</strain>
    </source>
</reference>
<dbReference type="Pfam" id="PF09900">
    <property type="entry name" value="DUF2127"/>
    <property type="match status" value="1"/>
</dbReference>
<gene>
    <name evidence="2" type="ORF">LQ327_04950</name>
</gene>
<evidence type="ECO:0000313" key="3">
    <source>
        <dbReference type="Proteomes" id="UP001199469"/>
    </source>
</evidence>
<feature type="transmembrane region" description="Helical" evidence="1">
    <location>
        <begin position="200"/>
        <end position="218"/>
    </location>
</feature>
<accession>A0ABS8P3A6</accession>
<sequence>MPSQEPADGFVRPPGTDPARRHRQLTFELVGCAWNGHALVGTDAATVSEEDALVVRELDGERRLHRCLRCDAWMMLPTPADPARERPAPRDEIHLPTRGRPLKSRYVLRMIALTRVFNVLVLLLVLGGAIAVLVNQATLRDDLVANASAFQEILGGQVVGQLQGVLSGGAGPLWLIAAGLLALVVLEAAEGIGLWRTTRWGEYLSFVLTTLLLVPEALELTSSSSPGTIIGMAVNIAVVLYLLLSKRLFGLRGGVAAIAAEREHDISWAALRRHLPETPATPVRA</sequence>
<evidence type="ECO:0000256" key="1">
    <source>
        <dbReference type="SAM" id="Phobius"/>
    </source>
</evidence>
<organism evidence="2 3">
    <name type="scientific">Actinomycetospora endophytica</name>
    <dbReference type="NCBI Taxonomy" id="2291215"/>
    <lineage>
        <taxon>Bacteria</taxon>
        <taxon>Bacillati</taxon>
        <taxon>Actinomycetota</taxon>
        <taxon>Actinomycetes</taxon>
        <taxon>Pseudonocardiales</taxon>
        <taxon>Pseudonocardiaceae</taxon>
        <taxon>Actinomycetospora</taxon>
    </lineage>
</organism>
<dbReference type="RefSeq" id="WP_230730407.1">
    <property type="nucleotide sequence ID" value="NZ_JAJNDB010000001.1"/>
</dbReference>
<dbReference type="EMBL" id="JAJNDB010000001">
    <property type="protein sequence ID" value="MCD2192736.1"/>
    <property type="molecule type" value="Genomic_DNA"/>
</dbReference>
<keyword evidence="3" id="KW-1185">Reference proteome</keyword>
<proteinExistence type="predicted"/>
<dbReference type="Proteomes" id="UP001199469">
    <property type="component" value="Unassembled WGS sequence"/>
</dbReference>
<feature type="transmembrane region" description="Helical" evidence="1">
    <location>
        <begin position="224"/>
        <end position="244"/>
    </location>
</feature>
<dbReference type="InterPro" id="IPR021125">
    <property type="entry name" value="DUF2127"/>
</dbReference>
<feature type="transmembrane region" description="Helical" evidence="1">
    <location>
        <begin position="106"/>
        <end position="134"/>
    </location>
</feature>